<gene>
    <name evidence="5" type="primary">LOC112679381</name>
    <name evidence="3" type="ORF">g.27994</name>
</gene>
<protein>
    <submittedName>
        <fullName evidence="5">Uncharacterized protein LOC112679381 isoform X1</fullName>
    </submittedName>
</protein>
<dbReference type="PROSITE" id="PS50940">
    <property type="entry name" value="CHIT_BIND_II"/>
    <property type="match status" value="1"/>
</dbReference>
<keyword evidence="4" id="KW-1185">Reference proteome</keyword>
<dbReference type="RefSeq" id="XP_025404950.1">
    <property type="nucleotide sequence ID" value="XM_025549165.1"/>
</dbReference>
<dbReference type="AlphaFoldDB" id="A0A2S2R4P1"/>
<dbReference type="GO" id="GO:0005576">
    <property type="term" value="C:extracellular region"/>
    <property type="evidence" value="ECO:0007669"/>
    <property type="project" value="InterPro"/>
</dbReference>
<dbReference type="Gene3D" id="2.170.140.10">
    <property type="entry name" value="Chitin binding domain"/>
    <property type="match status" value="1"/>
</dbReference>
<dbReference type="InterPro" id="IPR036508">
    <property type="entry name" value="Chitin-bd_dom_sf"/>
</dbReference>
<dbReference type="OrthoDB" id="10059269at2759"/>
<sequence length="280" mass="32557">MRHGMSLTAIRVALATLMLADMACTSKKQKRQLFRENVLPFFGGKIPDSAFEADRLALNMLNKEGISVPDGVLFEARPKESFYQSQRDDPELFKSIVKMIHTSDGRFIPSEGQYEPENEVQSTYKIWIPSNLKNYQLPRFRPAQESLPLPVHTQIYESKFSITHPPPAQQLRVPFYSIPQSWDARDGHRPHIDQFNQNINNVIHFQQNFNAVQLTRFACDRSGKMYPDPETQCQFFHLCHYNGLRETFICPEGTRYDPTVNECRLWYTTPCLNVHIPYKL</sequence>
<dbReference type="Proteomes" id="UP000694846">
    <property type="component" value="Unplaced"/>
</dbReference>
<feature type="chain" id="PRO_5044579378" evidence="1">
    <location>
        <begin position="16"/>
        <end position="280"/>
    </location>
</feature>
<evidence type="ECO:0000256" key="1">
    <source>
        <dbReference type="SAM" id="SignalP"/>
    </source>
</evidence>
<reference evidence="3" key="1">
    <citation type="submission" date="2018-04" db="EMBL/GenBank/DDBJ databases">
        <title>Transcriptome assembly of Sipha flava.</title>
        <authorList>
            <person name="Scully E.D."/>
            <person name="Geib S.M."/>
            <person name="Palmer N.A."/>
            <person name="Koch K."/>
            <person name="Bradshaw J."/>
            <person name="Heng-Moss T."/>
            <person name="Sarath G."/>
        </authorList>
    </citation>
    <scope>NUCLEOTIDE SEQUENCE</scope>
</reference>
<feature type="signal peptide" evidence="1">
    <location>
        <begin position="1"/>
        <end position="15"/>
    </location>
</feature>
<name>A0A2S2R4P1_9HEMI</name>
<dbReference type="SUPFAM" id="SSF57625">
    <property type="entry name" value="Invertebrate chitin-binding proteins"/>
    <property type="match status" value="1"/>
</dbReference>
<keyword evidence="1" id="KW-0732">Signal</keyword>
<evidence type="ECO:0000259" key="2">
    <source>
        <dbReference type="PROSITE" id="PS50940"/>
    </source>
</evidence>
<dbReference type="EMBL" id="GGMS01015497">
    <property type="protein sequence ID" value="MBY84700.1"/>
    <property type="molecule type" value="Transcribed_RNA"/>
</dbReference>
<evidence type="ECO:0000313" key="5">
    <source>
        <dbReference type="RefSeq" id="XP_025404950.1"/>
    </source>
</evidence>
<feature type="domain" description="Chitin-binding type-2" evidence="2">
    <location>
        <begin position="216"/>
        <end position="273"/>
    </location>
</feature>
<evidence type="ECO:0000313" key="3">
    <source>
        <dbReference type="EMBL" id="MBY84700.1"/>
    </source>
</evidence>
<accession>A0A2S2R4P1</accession>
<proteinExistence type="predicted"/>
<reference evidence="5" key="2">
    <citation type="submission" date="2025-04" db="UniProtKB">
        <authorList>
            <consortium name="RefSeq"/>
        </authorList>
    </citation>
    <scope>IDENTIFICATION</scope>
    <source>
        <tissue evidence="5">Whole body</tissue>
    </source>
</reference>
<organism evidence="3">
    <name type="scientific">Sipha flava</name>
    <name type="common">yellow sugarcane aphid</name>
    <dbReference type="NCBI Taxonomy" id="143950"/>
    <lineage>
        <taxon>Eukaryota</taxon>
        <taxon>Metazoa</taxon>
        <taxon>Ecdysozoa</taxon>
        <taxon>Arthropoda</taxon>
        <taxon>Hexapoda</taxon>
        <taxon>Insecta</taxon>
        <taxon>Pterygota</taxon>
        <taxon>Neoptera</taxon>
        <taxon>Paraneoptera</taxon>
        <taxon>Hemiptera</taxon>
        <taxon>Sternorrhyncha</taxon>
        <taxon>Aphidomorpha</taxon>
        <taxon>Aphidoidea</taxon>
        <taxon>Aphididae</taxon>
        <taxon>Sipha</taxon>
    </lineage>
</organism>
<dbReference type="InterPro" id="IPR002557">
    <property type="entry name" value="Chitin-bd_dom"/>
</dbReference>
<dbReference type="GO" id="GO:0008061">
    <property type="term" value="F:chitin binding"/>
    <property type="evidence" value="ECO:0007669"/>
    <property type="project" value="InterPro"/>
</dbReference>
<dbReference type="GeneID" id="112679381"/>
<dbReference type="Pfam" id="PF01607">
    <property type="entry name" value="CBM_14"/>
    <property type="match status" value="1"/>
</dbReference>
<evidence type="ECO:0000313" key="4">
    <source>
        <dbReference type="Proteomes" id="UP000694846"/>
    </source>
</evidence>